<evidence type="ECO:0000256" key="2">
    <source>
        <dbReference type="ARBA" id="ARBA00008096"/>
    </source>
</evidence>
<evidence type="ECO:0000256" key="4">
    <source>
        <dbReference type="ARBA" id="ARBA00022692"/>
    </source>
</evidence>
<dbReference type="Pfam" id="PF04148">
    <property type="entry name" value="Erv26"/>
    <property type="match status" value="1"/>
</dbReference>
<comment type="subcellular location">
    <subcellularLocation>
        <location evidence="1">Membrane</location>
        <topology evidence="1">Multi-pass membrane protein</topology>
    </subcellularLocation>
</comment>
<organism evidence="8">
    <name type="scientific">Rhipicephalus zambeziensis</name>
    <dbReference type="NCBI Taxonomy" id="60191"/>
    <lineage>
        <taxon>Eukaryota</taxon>
        <taxon>Metazoa</taxon>
        <taxon>Ecdysozoa</taxon>
        <taxon>Arthropoda</taxon>
        <taxon>Chelicerata</taxon>
        <taxon>Arachnida</taxon>
        <taxon>Acari</taxon>
        <taxon>Parasitiformes</taxon>
        <taxon>Ixodida</taxon>
        <taxon>Ixodoidea</taxon>
        <taxon>Ixodidae</taxon>
        <taxon>Rhipicephalinae</taxon>
        <taxon>Rhipicephalus</taxon>
        <taxon>Rhipicephalus</taxon>
    </lineage>
</organism>
<reference evidence="8" key="1">
    <citation type="journal article" date="2017" name="Parasit. Vectors">
        <title>Sialotranscriptomics of Rhipicephalus zambeziensis reveals intricate expression profiles of secretory proteins and suggests tight temporal transcriptional regulation during blood-feeding.</title>
        <authorList>
            <person name="de Castro M.H."/>
            <person name="de Klerk D."/>
            <person name="Pienaar R."/>
            <person name="Rees D.J.G."/>
            <person name="Mans B.J."/>
        </authorList>
    </citation>
    <scope>NUCLEOTIDE SEQUENCE</scope>
    <source>
        <tissue evidence="8">Salivary glands</tissue>
    </source>
</reference>
<dbReference type="GO" id="GO:0030134">
    <property type="term" value="C:COPII-coated ER to Golgi transport vesicle"/>
    <property type="evidence" value="ECO:0007669"/>
    <property type="project" value="TreeGrafter"/>
</dbReference>
<dbReference type="InterPro" id="IPR007277">
    <property type="entry name" value="Svp26/Tex261"/>
</dbReference>
<dbReference type="EMBL" id="GFPF01004654">
    <property type="protein sequence ID" value="MAA15800.1"/>
    <property type="molecule type" value="Transcribed_RNA"/>
</dbReference>
<dbReference type="GO" id="GO:0000139">
    <property type="term" value="C:Golgi membrane"/>
    <property type="evidence" value="ECO:0007669"/>
    <property type="project" value="TreeGrafter"/>
</dbReference>
<dbReference type="PANTHER" id="PTHR13144:SF0">
    <property type="entry name" value="PROTEIN TEX261"/>
    <property type="match status" value="1"/>
</dbReference>
<keyword evidence="5 7" id="KW-1133">Transmembrane helix</keyword>
<protein>
    <recommendedName>
        <fullName evidence="3">Protein TEX261</fullName>
    </recommendedName>
</protein>
<evidence type="ECO:0000256" key="3">
    <source>
        <dbReference type="ARBA" id="ARBA00017877"/>
    </source>
</evidence>
<dbReference type="GO" id="GO:0006888">
    <property type="term" value="P:endoplasmic reticulum to Golgi vesicle-mediated transport"/>
    <property type="evidence" value="ECO:0007669"/>
    <property type="project" value="InterPro"/>
</dbReference>
<dbReference type="GO" id="GO:0097020">
    <property type="term" value="F:COPII receptor activity"/>
    <property type="evidence" value="ECO:0007669"/>
    <property type="project" value="InterPro"/>
</dbReference>
<dbReference type="GO" id="GO:0005789">
    <property type="term" value="C:endoplasmic reticulum membrane"/>
    <property type="evidence" value="ECO:0007669"/>
    <property type="project" value="TreeGrafter"/>
</dbReference>
<evidence type="ECO:0000313" key="8">
    <source>
        <dbReference type="EMBL" id="MAA15800.1"/>
    </source>
</evidence>
<proteinExistence type="inferred from homology"/>
<evidence type="ECO:0000256" key="7">
    <source>
        <dbReference type="SAM" id="Phobius"/>
    </source>
</evidence>
<evidence type="ECO:0000256" key="5">
    <source>
        <dbReference type="ARBA" id="ARBA00022989"/>
    </source>
</evidence>
<dbReference type="AlphaFoldDB" id="A0A224YPN7"/>
<name>A0A224YPN7_9ACAR</name>
<comment type="similarity">
    <text evidence="2">Belongs to the SVP26 family.</text>
</comment>
<keyword evidence="4 7" id="KW-0812">Transmembrane</keyword>
<accession>A0A224YPN7</accession>
<feature type="transmembrane region" description="Helical" evidence="7">
    <location>
        <begin position="43"/>
        <end position="62"/>
    </location>
</feature>
<evidence type="ECO:0000256" key="6">
    <source>
        <dbReference type="ARBA" id="ARBA00023136"/>
    </source>
</evidence>
<feature type="transmembrane region" description="Helical" evidence="7">
    <location>
        <begin position="6"/>
        <end position="31"/>
    </location>
</feature>
<keyword evidence="6 7" id="KW-0472">Membrane</keyword>
<evidence type="ECO:0000256" key="1">
    <source>
        <dbReference type="ARBA" id="ARBA00004141"/>
    </source>
</evidence>
<sequence>MLYLYLLSWVATFVQICFSVLAVAAGLYYLAELVEEFTVMTGKIIRILILVTLAIYLGLFAFEDLPMTMIGCGMLSQVMHMLVLRTFPFFQPLFRAFLVSHGACHPEPLPCIQLLF</sequence>
<dbReference type="PANTHER" id="PTHR13144">
    <property type="entry name" value="TEX261 PROTEIN"/>
    <property type="match status" value="1"/>
</dbReference>